<accession>A0A6B3NRZ9</accession>
<comment type="caution">
    <text evidence="2">The sequence shown here is derived from an EMBL/GenBank/DDBJ whole genome shotgun (WGS) entry which is preliminary data.</text>
</comment>
<accession>A0A6M0CNX0</accession>
<dbReference type="Proteomes" id="UP000482634">
    <property type="component" value="Unassembled WGS sequence"/>
</dbReference>
<evidence type="ECO:0000313" key="3">
    <source>
        <dbReference type="Proteomes" id="UP000480410"/>
    </source>
</evidence>
<proteinExistence type="predicted"/>
<gene>
    <name evidence="1" type="ORF">G3435_03195</name>
    <name evidence="2" type="ORF">G3436_12095</name>
</gene>
<keyword evidence="4" id="KW-1185">Reference proteome</keyword>
<dbReference type="EMBL" id="JAAHBU010000152">
    <property type="protein sequence ID" value="NER64493.1"/>
    <property type="molecule type" value="Genomic_DNA"/>
</dbReference>
<evidence type="ECO:0000313" key="1">
    <source>
        <dbReference type="EMBL" id="NER59245.1"/>
    </source>
</evidence>
<sequence>MTVWVVVSILALVLSPMVWLLPSRRTSGRMALRLEARRMGLAMQLKAQTWPHWLPEEPPHTCAQFHCARRRGRSDSWSYFQVAAGVWQNQWQETCTDQRVLRHLARLPESVYKVEADAQMIAVCWGEKGDAAVLQDIAQLLKELA</sequence>
<dbReference type="RefSeq" id="WP_163945151.1">
    <property type="nucleotide sequence ID" value="NZ_JAAHBU010000152.1"/>
</dbReference>
<reference evidence="3 4" key="1">
    <citation type="submission" date="2020-02" db="EMBL/GenBank/DDBJ databases">
        <title>Broccoli isolated Pseudomonas sp.</title>
        <authorList>
            <person name="Fujikawa T."/>
            <person name="Sawada H."/>
        </authorList>
    </citation>
    <scope>NUCLEOTIDE SEQUENCE [LARGE SCALE GENOMIC DNA]</scope>
    <source>
        <strain evidence="2 4">MAFF212427</strain>
        <strain evidence="1 3">MAFF212428</strain>
    </source>
</reference>
<evidence type="ECO:0000313" key="4">
    <source>
        <dbReference type="Proteomes" id="UP000482634"/>
    </source>
</evidence>
<protein>
    <submittedName>
        <fullName evidence="2">Uncharacterized protein</fullName>
    </submittedName>
</protein>
<dbReference type="EMBL" id="JAAHBV010000053">
    <property type="protein sequence ID" value="NER59245.1"/>
    <property type="molecule type" value="Genomic_DNA"/>
</dbReference>
<name>A0A6B3NRZ9_9PSED</name>
<dbReference type="AlphaFoldDB" id="A0A6B3NRZ9"/>
<dbReference type="Proteomes" id="UP000480410">
    <property type="component" value="Unassembled WGS sequence"/>
</dbReference>
<organism evidence="2 4">
    <name type="scientific">Pseudomonas brassicae</name>
    <dbReference type="NCBI Taxonomy" id="2708063"/>
    <lineage>
        <taxon>Bacteria</taxon>
        <taxon>Pseudomonadati</taxon>
        <taxon>Pseudomonadota</taxon>
        <taxon>Gammaproteobacteria</taxon>
        <taxon>Pseudomonadales</taxon>
        <taxon>Pseudomonadaceae</taxon>
        <taxon>Pseudomonas</taxon>
    </lineage>
</organism>
<evidence type="ECO:0000313" key="2">
    <source>
        <dbReference type="EMBL" id="NER64493.1"/>
    </source>
</evidence>